<feature type="coiled-coil region" evidence="1">
    <location>
        <begin position="710"/>
        <end position="744"/>
    </location>
</feature>
<name>A0A3P1VTK6_FUSNU</name>
<evidence type="ECO:0000256" key="1">
    <source>
        <dbReference type="SAM" id="Coils"/>
    </source>
</evidence>
<accession>A0A3P1VTK6</accession>
<proteinExistence type="predicted"/>
<protein>
    <submittedName>
        <fullName evidence="2">Uncharacterized protein</fullName>
    </submittedName>
</protein>
<gene>
    <name evidence="2" type="ORF">EII28_05335</name>
</gene>
<keyword evidence="1" id="KW-0175">Coiled coil</keyword>
<organism evidence="2">
    <name type="scientific">Fusobacterium nucleatum</name>
    <dbReference type="NCBI Taxonomy" id="851"/>
    <lineage>
        <taxon>Bacteria</taxon>
        <taxon>Fusobacteriati</taxon>
        <taxon>Fusobacteriota</taxon>
        <taxon>Fusobacteriia</taxon>
        <taxon>Fusobacteriales</taxon>
        <taxon>Fusobacteriaceae</taxon>
        <taxon>Fusobacterium</taxon>
    </lineage>
</organism>
<sequence>MMEMKMSNILMFSLGNKLNEKSQNTSCIFNNQMHFGKYFLEVYFQEINFDKIICFGNFNSSWDFLYKLMYLKYYGEKASEENLEFLKEIPDLETIKEFFLNDEKLKDKIIIKYFEEDLAKKEMIDYIYELQELMMNSEKIWVDITGGKRDLPIFVVQLLNLIVGKNYKKDNIEILYTKEKDRDRKIYETISLKDFLDKLDYTDEISAFSKYACPMKFMGRLKDNKLKYILKKIYVYTQYNLTSELVESLKNFKSKKWQYTVYIQRKIIETKIEQWRKLLSKTLEKDTLLDYHLELSNEPLGIIAKYEATNLSNLRNIRNSIVHPYSMKGVSYEILHKTIEENFYQNIKKQKYSEVLIVNIGNANNYEVVSYKKQNLSTRFSFKALMKDAKFEKIFLIGLYSNVWNKFIDNWILEERLDIKRENNITIDIPEKEFEETLNKELKKLDKKFEAIVIDNSFSEIERNKYFEKIAEKLIRGGKKYSITYDFTFSFRDISFLNYINLHCLELLGMIRIKKLVYIPIIKKGIVEVKDLDRVNSVMNLFKTVDEFKSYNKFDEKIDINIELKKLMKKISKVYNFNQISTVDKMKNEIENFHFVRNKIEEDILNFIKEKYIYKGMNKYLKAKETVRNQLGFNNFAQALFLLWDLILKMLIDKDMPNKEAEQRIKKDFLKDSCRYGHKELYDFYKKYEYLNIIRNEGAHINLREMYFPLENIDKEIEKCLKELDALLENKETYNKSFLQYEKEKRSEKDET</sequence>
<dbReference type="EMBL" id="RQZD01000009">
    <property type="protein sequence ID" value="RRD37459.1"/>
    <property type="molecule type" value="Genomic_DNA"/>
</dbReference>
<comment type="caution">
    <text evidence="2">The sequence shown here is derived from an EMBL/GenBank/DDBJ whole genome shotgun (WGS) entry which is preliminary data.</text>
</comment>
<reference evidence="2" key="1">
    <citation type="submission" date="2018-11" db="EMBL/GenBank/DDBJ databases">
        <title>Genomes From Bacteria Associated with the Canine Oral Cavity: a Test Case for Automated Genome-Based Taxonomic Assignment.</title>
        <authorList>
            <person name="Coil D.A."/>
            <person name="Jospin G."/>
            <person name="Darling A.E."/>
            <person name="Wallis C."/>
            <person name="Davis I.J."/>
            <person name="Harris S."/>
            <person name="Eisen J.A."/>
            <person name="Holcombe L.J."/>
            <person name="O'Flynn C."/>
        </authorList>
    </citation>
    <scope>NUCLEOTIDE SEQUENCE [LARGE SCALE GENOMIC DNA]</scope>
    <source>
        <strain evidence="2">OH5060</strain>
    </source>
</reference>
<evidence type="ECO:0000313" key="2">
    <source>
        <dbReference type="EMBL" id="RRD37459.1"/>
    </source>
</evidence>
<dbReference type="AlphaFoldDB" id="A0A3P1VTK6"/>